<organism evidence="6 7">
    <name type="scientific">Marinobacter suaedae</name>
    <dbReference type="NCBI Taxonomy" id="3057675"/>
    <lineage>
        <taxon>Bacteria</taxon>
        <taxon>Pseudomonadati</taxon>
        <taxon>Pseudomonadota</taxon>
        <taxon>Gammaproteobacteria</taxon>
        <taxon>Pseudomonadales</taxon>
        <taxon>Marinobacteraceae</taxon>
        <taxon>Marinobacter</taxon>
    </lineage>
</organism>
<dbReference type="PROSITE" id="PS01124">
    <property type="entry name" value="HTH_ARAC_FAMILY_2"/>
    <property type="match status" value="1"/>
</dbReference>
<dbReference type="PANTHER" id="PTHR43280">
    <property type="entry name" value="ARAC-FAMILY TRANSCRIPTIONAL REGULATOR"/>
    <property type="match status" value="1"/>
</dbReference>
<dbReference type="Pfam" id="PF12833">
    <property type="entry name" value="HTH_18"/>
    <property type="match status" value="1"/>
</dbReference>
<feature type="transmembrane region" description="Helical" evidence="4">
    <location>
        <begin position="54"/>
        <end position="72"/>
    </location>
</feature>
<evidence type="ECO:0000256" key="4">
    <source>
        <dbReference type="SAM" id="Phobius"/>
    </source>
</evidence>
<evidence type="ECO:0000313" key="6">
    <source>
        <dbReference type="EMBL" id="MDO3721622.1"/>
    </source>
</evidence>
<feature type="transmembrane region" description="Helical" evidence="4">
    <location>
        <begin position="92"/>
        <end position="110"/>
    </location>
</feature>
<feature type="transmembrane region" description="Helical" evidence="4">
    <location>
        <begin position="147"/>
        <end position="167"/>
    </location>
</feature>
<keyword evidence="4" id="KW-0812">Transmembrane</keyword>
<name>A0ABT8W054_9GAMM</name>
<evidence type="ECO:0000313" key="7">
    <source>
        <dbReference type="Proteomes" id="UP001168640"/>
    </source>
</evidence>
<keyword evidence="7" id="KW-1185">Reference proteome</keyword>
<comment type="caution">
    <text evidence="6">The sequence shown here is derived from an EMBL/GenBank/DDBJ whole genome shotgun (WGS) entry which is preliminary data.</text>
</comment>
<evidence type="ECO:0000256" key="1">
    <source>
        <dbReference type="ARBA" id="ARBA00023015"/>
    </source>
</evidence>
<dbReference type="PANTHER" id="PTHR43280:SF29">
    <property type="entry name" value="ARAC-FAMILY TRANSCRIPTIONAL REGULATOR"/>
    <property type="match status" value="1"/>
</dbReference>
<keyword evidence="2" id="KW-0238">DNA-binding</keyword>
<keyword evidence="3" id="KW-0804">Transcription</keyword>
<proteinExistence type="predicted"/>
<accession>A0ABT8W054</accession>
<dbReference type="InterPro" id="IPR018062">
    <property type="entry name" value="HTH_AraC-typ_CS"/>
</dbReference>
<evidence type="ECO:0000256" key="2">
    <source>
        <dbReference type="ARBA" id="ARBA00023125"/>
    </source>
</evidence>
<dbReference type="EMBL" id="JAUMIS010000001">
    <property type="protein sequence ID" value="MDO3721622.1"/>
    <property type="molecule type" value="Genomic_DNA"/>
</dbReference>
<dbReference type="Gene3D" id="1.10.10.60">
    <property type="entry name" value="Homeodomain-like"/>
    <property type="match status" value="1"/>
</dbReference>
<keyword evidence="4" id="KW-1133">Transmembrane helix</keyword>
<gene>
    <name evidence="6" type="ORF">QVZ43_07780</name>
</gene>
<dbReference type="InterPro" id="IPR009057">
    <property type="entry name" value="Homeodomain-like_sf"/>
</dbReference>
<dbReference type="SUPFAM" id="SSF46689">
    <property type="entry name" value="Homeodomain-like"/>
    <property type="match status" value="1"/>
</dbReference>
<evidence type="ECO:0000259" key="5">
    <source>
        <dbReference type="PROSITE" id="PS01124"/>
    </source>
</evidence>
<dbReference type="PROSITE" id="PS00041">
    <property type="entry name" value="HTH_ARAC_FAMILY_1"/>
    <property type="match status" value="1"/>
</dbReference>
<dbReference type="InterPro" id="IPR018060">
    <property type="entry name" value="HTH_AraC"/>
</dbReference>
<keyword evidence="4" id="KW-0472">Membrane</keyword>
<feature type="transmembrane region" description="Helical" evidence="4">
    <location>
        <begin position="29"/>
        <end position="47"/>
    </location>
</feature>
<evidence type="ECO:0000256" key="3">
    <source>
        <dbReference type="ARBA" id="ARBA00023163"/>
    </source>
</evidence>
<dbReference type="SMART" id="SM00342">
    <property type="entry name" value="HTH_ARAC"/>
    <property type="match status" value="1"/>
</dbReference>
<sequence length="327" mass="36844">MFLLLLCAATAYLVAPVIPQEWRWVVADLQTAAPGLIWVLCQLIFAPKPKFRSIWGLMALYSFLAPALAKPFLPDSDASPVAVFFGLKLGQWFEYVVVLHGLYYVIRYWREDLVESRRKARLVFLVIVCGAVGIATISLNFGLLNDYSRGIIVSLAAMISLICMVSGREGILALTQEKPSTELEAATPATGTIIEDLPQQAPEPVNDQDLEALNALMQRGFFTTEKLTLKQLAIALEIPEYRVRKLINQTLGYRNFNDYINHLRIKEAAKRLVLESETPILNISLDVGYRTLSSFNRAFRDIMETTPTKFREQKLAKTSEQILQNTD</sequence>
<reference evidence="6" key="1">
    <citation type="submission" date="2023-07" db="EMBL/GenBank/DDBJ databases">
        <title>Marinobacter sp. chi1 genome sequencing and assembly.</title>
        <authorList>
            <person name="Park S."/>
        </authorList>
    </citation>
    <scope>NUCLEOTIDE SEQUENCE</scope>
    <source>
        <strain evidence="6">Chi1</strain>
    </source>
</reference>
<feature type="transmembrane region" description="Helical" evidence="4">
    <location>
        <begin position="122"/>
        <end position="141"/>
    </location>
</feature>
<keyword evidence="1" id="KW-0805">Transcription regulation</keyword>
<dbReference type="Proteomes" id="UP001168640">
    <property type="component" value="Unassembled WGS sequence"/>
</dbReference>
<protein>
    <submittedName>
        <fullName evidence="6">Helix-turn-helix transcriptional regulator</fullName>
    </submittedName>
</protein>
<feature type="domain" description="HTH araC/xylS-type" evidence="5">
    <location>
        <begin position="211"/>
        <end position="313"/>
    </location>
</feature>
<dbReference type="RefSeq" id="WP_302909475.1">
    <property type="nucleotide sequence ID" value="NZ_JAUMIS010000001.1"/>
</dbReference>